<dbReference type="Proteomes" id="UP001295794">
    <property type="component" value="Unassembled WGS sequence"/>
</dbReference>
<sequence length="63" mass="7478">STTKCYLHPQRIPRSHQLISDPCRPRLVIHTSHLLKPEHFHHGPNRERDKPSEIVRESVCFCR</sequence>
<dbReference type="EMBL" id="CAVNYO010000082">
    <property type="protein sequence ID" value="CAK5265161.1"/>
    <property type="molecule type" value="Genomic_DNA"/>
</dbReference>
<evidence type="ECO:0000313" key="2">
    <source>
        <dbReference type="Proteomes" id="UP001295794"/>
    </source>
</evidence>
<name>A0AAD2GX52_9AGAR</name>
<feature type="non-terminal residue" evidence="1">
    <location>
        <position position="1"/>
    </location>
</feature>
<dbReference type="AlphaFoldDB" id="A0AAD2GX52"/>
<organism evidence="1 2">
    <name type="scientific">Mycena citricolor</name>
    <dbReference type="NCBI Taxonomy" id="2018698"/>
    <lineage>
        <taxon>Eukaryota</taxon>
        <taxon>Fungi</taxon>
        <taxon>Dikarya</taxon>
        <taxon>Basidiomycota</taxon>
        <taxon>Agaricomycotina</taxon>
        <taxon>Agaricomycetes</taxon>
        <taxon>Agaricomycetidae</taxon>
        <taxon>Agaricales</taxon>
        <taxon>Marasmiineae</taxon>
        <taxon>Mycenaceae</taxon>
        <taxon>Mycena</taxon>
    </lineage>
</organism>
<comment type="caution">
    <text evidence="1">The sequence shown here is derived from an EMBL/GenBank/DDBJ whole genome shotgun (WGS) entry which is preliminary data.</text>
</comment>
<protein>
    <submittedName>
        <fullName evidence="1">Uncharacterized protein</fullName>
    </submittedName>
</protein>
<accession>A0AAD2GX52</accession>
<proteinExistence type="predicted"/>
<gene>
    <name evidence="1" type="ORF">MYCIT1_LOCUS5932</name>
</gene>
<reference evidence="1" key="1">
    <citation type="submission" date="2023-11" db="EMBL/GenBank/DDBJ databases">
        <authorList>
            <person name="De Vega J J."/>
            <person name="De Vega J J."/>
        </authorList>
    </citation>
    <scope>NUCLEOTIDE SEQUENCE</scope>
</reference>
<keyword evidence="2" id="KW-1185">Reference proteome</keyword>
<evidence type="ECO:0000313" key="1">
    <source>
        <dbReference type="EMBL" id="CAK5265161.1"/>
    </source>
</evidence>